<proteinExistence type="predicted"/>
<dbReference type="Pfam" id="PF00583">
    <property type="entry name" value="Acetyltransf_1"/>
    <property type="match status" value="1"/>
</dbReference>
<dbReference type="CDD" id="cd04301">
    <property type="entry name" value="NAT_SF"/>
    <property type="match status" value="1"/>
</dbReference>
<sequence>MSSDFIVFPATPEHADTMGEIHAEAWAVAYRPYFAPAFFERAVAHRRGKWHAVLAVLAEAEAEGAGADTVLLAARPGGRPLAYAYFGASPERPGDVEIFGFYNHPEAWGSGVAGTLMAATLDTLRARGFRRAHLWTLRDTAQSRRFYAKNGFTESGATRGHDFGDGNPIDQVEYEITL</sequence>
<reference evidence="4 5" key="1">
    <citation type="submission" date="2020-06" db="EMBL/GenBank/DDBJ databases">
        <authorList>
            <person name="Chanama M."/>
        </authorList>
    </citation>
    <scope>NUCLEOTIDE SEQUENCE [LARGE SCALE GENOMIC DNA]</scope>
    <source>
        <strain evidence="4 5">TBRC6557</strain>
    </source>
</reference>
<dbReference type="RefSeq" id="WP_175602793.1">
    <property type="nucleotide sequence ID" value="NZ_JABWGO010000006.1"/>
</dbReference>
<evidence type="ECO:0000313" key="5">
    <source>
        <dbReference type="Proteomes" id="UP000546126"/>
    </source>
</evidence>
<name>A0A7Y6IRV5_9ACTN</name>
<dbReference type="Proteomes" id="UP000546126">
    <property type="component" value="Unassembled WGS sequence"/>
</dbReference>
<dbReference type="SUPFAM" id="SSF55729">
    <property type="entry name" value="Acyl-CoA N-acyltransferases (Nat)"/>
    <property type="match status" value="1"/>
</dbReference>
<gene>
    <name evidence="4" type="ORF">HT134_24435</name>
</gene>
<dbReference type="InterPro" id="IPR050832">
    <property type="entry name" value="Bact_Acetyltransf"/>
</dbReference>
<keyword evidence="5" id="KW-1185">Reference proteome</keyword>
<protein>
    <submittedName>
        <fullName evidence="4">GNAT family N-acetyltransferase</fullName>
    </submittedName>
</protein>
<dbReference type="AlphaFoldDB" id="A0A7Y6IRV5"/>
<dbReference type="EMBL" id="JABWGO010000006">
    <property type="protein sequence ID" value="NUW43257.1"/>
    <property type="molecule type" value="Genomic_DNA"/>
</dbReference>
<dbReference type="InterPro" id="IPR016181">
    <property type="entry name" value="Acyl_CoA_acyltransferase"/>
</dbReference>
<keyword evidence="2" id="KW-0012">Acyltransferase</keyword>
<dbReference type="PANTHER" id="PTHR43877">
    <property type="entry name" value="AMINOALKYLPHOSPHONATE N-ACETYLTRANSFERASE-RELATED-RELATED"/>
    <property type="match status" value="1"/>
</dbReference>
<evidence type="ECO:0000313" key="4">
    <source>
        <dbReference type="EMBL" id="NUW43257.1"/>
    </source>
</evidence>
<dbReference type="Gene3D" id="3.40.630.30">
    <property type="match status" value="1"/>
</dbReference>
<organism evidence="4 5">
    <name type="scientific">Nonomuraea rhodomycinica</name>
    <dbReference type="NCBI Taxonomy" id="1712872"/>
    <lineage>
        <taxon>Bacteria</taxon>
        <taxon>Bacillati</taxon>
        <taxon>Actinomycetota</taxon>
        <taxon>Actinomycetes</taxon>
        <taxon>Streptosporangiales</taxon>
        <taxon>Streptosporangiaceae</taxon>
        <taxon>Nonomuraea</taxon>
    </lineage>
</organism>
<dbReference type="PROSITE" id="PS51186">
    <property type="entry name" value="GNAT"/>
    <property type="match status" value="1"/>
</dbReference>
<feature type="domain" description="N-acetyltransferase" evidence="3">
    <location>
        <begin position="5"/>
        <end position="178"/>
    </location>
</feature>
<accession>A0A7Y6IRV5</accession>
<dbReference type="InterPro" id="IPR000182">
    <property type="entry name" value="GNAT_dom"/>
</dbReference>
<dbReference type="GO" id="GO:0016747">
    <property type="term" value="F:acyltransferase activity, transferring groups other than amino-acyl groups"/>
    <property type="evidence" value="ECO:0007669"/>
    <property type="project" value="InterPro"/>
</dbReference>
<comment type="caution">
    <text evidence="4">The sequence shown here is derived from an EMBL/GenBank/DDBJ whole genome shotgun (WGS) entry which is preliminary data.</text>
</comment>
<evidence type="ECO:0000256" key="2">
    <source>
        <dbReference type="ARBA" id="ARBA00023315"/>
    </source>
</evidence>
<evidence type="ECO:0000259" key="3">
    <source>
        <dbReference type="PROSITE" id="PS51186"/>
    </source>
</evidence>
<keyword evidence="1 4" id="KW-0808">Transferase</keyword>
<evidence type="ECO:0000256" key="1">
    <source>
        <dbReference type="ARBA" id="ARBA00022679"/>
    </source>
</evidence>